<dbReference type="PROSITE" id="PS51257">
    <property type="entry name" value="PROKAR_LIPOPROTEIN"/>
    <property type="match status" value="1"/>
</dbReference>
<evidence type="ECO:0000256" key="2">
    <source>
        <dbReference type="SAM" id="SignalP"/>
    </source>
</evidence>
<keyword evidence="2" id="KW-0732">Signal</keyword>
<evidence type="ECO:0000256" key="1">
    <source>
        <dbReference type="SAM" id="MobiDB-lite"/>
    </source>
</evidence>
<organism evidence="3 4">
    <name type="scientific">Pseudobacter ginsenosidimutans</name>
    <dbReference type="NCBI Taxonomy" id="661488"/>
    <lineage>
        <taxon>Bacteria</taxon>
        <taxon>Pseudomonadati</taxon>
        <taxon>Bacteroidota</taxon>
        <taxon>Chitinophagia</taxon>
        <taxon>Chitinophagales</taxon>
        <taxon>Chitinophagaceae</taxon>
        <taxon>Pseudobacter</taxon>
    </lineage>
</organism>
<sequence length="494" mass="53739">MNNKIFLWLLCVLMIASAGCSKSAFLDINENPNNPLDVPPNVLLSSATYTTAFANANELSRVASLLIQHNAGVANQAVGFDIYNLDGNFDNSWNFEIYAGALPAIQALIDKTDTTGLGPNYAGIGKILKAYLLAMATDLWGDVPYSQAGYGLKFQQPRFDKQEDIYQGNASLGIQSLFDLVKAGIADLKKTTPTGGFPVTSDADRVYGGSTANWVRAGNTLLLKLAMTISNVNPTLAKSVIDGVIADNQMISVNGQDLEVPYGTSVGSQSPLYSFNEVNRPTDMMLSTRFLNLMTTGLNAKAYLQKMYSDTSGVFVPYENGSGVTPPGIDFRSKYHEYVLISSDSTTTPVRLLTNSQRAFILAESALILNTAGDPNTLFREGIFTAMLKAGFDSAAINTYFAANPAKVTLTGSIENKREQIITWKYAANIVNPLEAYNDYRRTGYPELQPALNASGDDPSVIPKRFTYPPNETSANPNMPKPRPLTNQKVWWGK</sequence>
<dbReference type="InterPro" id="IPR041662">
    <property type="entry name" value="SusD-like_2"/>
</dbReference>
<keyword evidence="4" id="KW-1185">Reference proteome</keyword>
<protein>
    <submittedName>
        <fullName evidence="3">SusD-like starch-binding protein associating with outer membrane</fullName>
    </submittedName>
</protein>
<dbReference type="SUPFAM" id="SSF48452">
    <property type="entry name" value="TPR-like"/>
    <property type="match status" value="1"/>
</dbReference>
<dbReference type="AlphaFoldDB" id="A0A4V2F234"/>
<dbReference type="RefSeq" id="WP_130540221.1">
    <property type="nucleotide sequence ID" value="NZ_CP042431.1"/>
</dbReference>
<evidence type="ECO:0000313" key="4">
    <source>
        <dbReference type="Proteomes" id="UP000293874"/>
    </source>
</evidence>
<feature type="region of interest" description="Disordered" evidence="1">
    <location>
        <begin position="470"/>
        <end position="494"/>
    </location>
</feature>
<feature type="chain" id="PRO_5020478791" evidence="2">
    <location>
        <begin position="27"/>
        <end position="494"/>
    </location>
</feature>
<proteinExistence type="predicted"/>
<gene>
    <name evidence="3" type="ORF">EV199_1763</name>
</gene>
<accession>A0A4V2F234</accession>
<name>A0A4V2F234_9BACT</name>
<dbReference type="Pfam" id="PF12771">
    <property type="entry name" value="SusD-like_2"/>
    <property type="match status" value="1"/>
</dbReference>
<comment type="caution">
    <text evidence="3">The sequence shown here is derived from an EMBL/GenBank/DDBJ whole genome shotgun (WGS) entry which is preliminary data.</text>
</comment>
<dbReference type="OrthoDB" id="614457at2"/>
<dbReference type="InterPro" id="IPR011990">
    <property type="entry name" value="TPR-like_helical_dom_sf"/>
</dbReference>
<dbReference type="EMBL" id="SGXA01000001">
    <property type="protein sequence ID" value="RZS75887.1"/>
    <property type="molecule type" value="Genomic_DNA"/>
</dbReference>
<evidence type="ECO:0000313" key="3">
    <source>
        <dbReference type="EMBL" id="RZS75887.1"/>
    </source>
</evidence>
<dbReference type="Gene3D" id="1.25.40.390">
    <property type="match status" value="1"/>
</dbReference>
<feature type="compositionally biased region" description="Polar residues" evidence="1">
    <location>
        <begin position="485"/>
        <end position="494"/>
    </location>
</feature>
<feature type="signal peptide" evidence="2">
    <location>
        <begin position="1"/>
        <end position="26"/>
    </location>
</feature>
<dbReference type="Proteomes" id="UP000293874">
    <property type="component" value="Unassembled WGS sequence"/>
</dbReference>
<reference evidence="3 4" key="1">
    <citation type="submission" date="2019-02" db="EMBL/GenBank/DDBJ databases">
        <title>Genomic Encyclopedia of Type Strains, Phase IV (KMG-IV): sequencing the most valuable type-strain genomes for metagenomic binning, comparative biology and taxonomic classification.</title>
        <authorList>
            <person name="Goeker M."/>
        </authorList>
    </citation>
    <scope>NUCLEOTIDE SEQUENCE [LARGE SCALE GENOMIC DNA]</scope>
    <source>
        <strain evidence="3 4">DSM 18116</strain>
    </source>
</reference>